<dbReference type="InterPro" id="IPR001005">
    <property type="entry name" value="SANT/Myb"/>
</dbReference>
<evidence type="ECO:0000256" key="4">
    <source>
        <dbReference type="SAM" id="MobiDB-lite"/>
    </source>
</evidence>
<reference evidence="7 8" key="1">
    <citation type="submission" date="2014-06" db="EMBL/GenBank/DDBJ databases">
        <authorList>
            <person name="Swart Estienne"/>
        </authorList>
    </citation>
    <scope>NUCLEOTIDE SEQUENCE [LARGE SCALE GENOMIC DNA]</scope>
    <source>
        <strain evidence="7 8">130c</strain>
    </source>
</reference>
<evidence type="ECO:0000259" key="5">
    <source>
        <dbReference type="PROSITE" id="PS50934"/>
    </source>
</evidence>
<dbReference type="PROSITE" id="PS50934">
    <property type="entry name" value="SWIRM"/>
    <property type="match status" value="1"/>
</dbReference>
<gene>
    <name evidence="7" type="primary">Contig13731.g14643</name>
    <name evidence="7" type="ORF">STYLEM_9834</name>
</gene>
<keyword evidence="2" id="KW-0804">Transcription</keyword>
<organism evidence="7 8">
    <name type="scientific">Stylonychia lemnae</name>
    <name type="common">Ciliate</name>
    <dbReference type="NCBI Taxonomy" id="5949"/>
    <lineage>
        <taxon>Eukaryota</taxon>
        <taxon>Sar</taxon>
        <taxon>Alveolata</taxon>
        <taxon>Ciliophora</taxon>
        <taxon>Intramacronucleata</taxon>
        <taxon>Spirotrichea</taxon>
        <taxon>Stichotrichia</taxon>
        <taxon>Sporadotrichida</taxon>
        <taxon>Oxytrichidae</taxon>
        <taxon>Stylonychinae</taxon>
        <taxon>Stylonychia</taxon>
    </lineage>
</organism>
<accession>A0A078AF37</accession>
<dbReference type="OrthoDB" id="118550at2759"/>
<feature type="region of interest" description="Disordered" evidence="4">
    <location>
        <begin position="549"/>
        <end position="585"/>
    </location>
</feature>
<dbReference type="Proteomes" id="UP000039865">
    <property type="component" value="Unassembled WGS sequence"/>
</dbReference>
<feature type="compositionally biased region" description="Low complexity" evidence="4">
    <location>
        <begin position="35"/>
        <end position="49"/>
    </location>
</feature>
<protein>
    <submittedName>
        <fullName evidence="7">Swi snf and rsc complex subunit ssr2</fullName>
    </submittedName>
</protein>
<dbReference type="InterPro" id="IPR007526">
    <property type="entry name" value="SWIRM"/>
</dbReference>
<dbReference type="SMART" id="SM00717">
    <property type="entry name" value="SANT"/>
    <property type="match status" value="1"/>
</dbReference>
<dbReference type="InterPro" id="IPR009057">
    <property type="entry name" value="Homeodomain-like_sf"/>
</dbReference>
<dbReference type="EMBL" id="CCKQ01009351">
    <property type="protein sequence ID" value="CDW80830.1"/>
    <property type="molecule type" value="Genomic_DNA"/>
</dbReference>
<dbReference type="InterPro" id="IPR036388">
    <property type="entry name" value="WH-like_DNA-bd_sf"/>
</dbReference>
<keyword evidence="1" id="KW-0805">Transcription regulation</keyword>
<keyword evidence="3" id="KW-0539">Nucleus</keyword>
<evidence type="ECO:0000313" key="8">
    <source>
        <dbReference type="Proteomes" id="UP000039865"/>
    </source>
</evidence>
<evidence type="ECO:0000259" key="6">
    <source>
        <dbReference type="PROSITE" id="PS51293"/>
    </source>
</evidence>
<dbReference type="PROSITE" id="PS51293">
    <property type="entry name" value="SANT"/>
    <property type="match status" value="1"/>
</dbReference>
<feature type="compositionally biased region" description="Basic and acidic residues" evidence="4">
    <location>
        <begin position="102"/>
        <end position="114"/>
    </location>
</feature>
<feature type="compositionally biased region" description="Polar residues" evidence="4">
    <location>
        <begin position="67"/>
        <end position="77"/>
    </location>
</feature>
<feature type="domain" description="SWIRM" evidence="5">
    <location>
        <begin position="155"/>
        <end position="252"/>
    </location>
</feature>
<dbReference type="FunFam" id="1.10.10.10:FF:000020">
    <property type="entry name" value="SWI/SNF complex subunit SMARCC2 isoform c"/>
    <property type="match status" value="1"/>
</dbReference>
<dbReference type="AlphaFoldDB" id="A0A078AF37"/>
<dbReference type="Gene3D" id="1.10.10.10">
    <property type="entry name" value="Winged helix-like DNA-binding domain superfamily/Winged helix DNA-binding domain"/>
    <property type="match status" value="1"/>
</dbReference>
<dbReference type="Pfam" id="PF04433">
    <property type="entry name" value="SWIRM"/>
    <property type="match status" value="1"/>
</dbReference>
<evidence type="ECO:0000256" key="3">
    <source>
        <dbReference type="ARBA" id="ARBA00023242"/>
    </source>
</evidence>
<dbReference type="InParanoid" id="A0A078AF37"/>
<proteinExistence type="predicted"/>
<dbReference type="GO" id="GO:0005634">
    <property type="term" value="C:nucleus"/>
    <property type="evidence" value="ECO:0007669"/>
    <property type="project" value="UniProtKB-ARBA"/>
</dbReference>
<sequence>MKKESINTTPTKFLITLKRDPSTKLYALDSVSAPKSTSKSGLQSSNSKSKTLKRTHTQMAGGPGLTDSENLKNQPQSLEIVPPKSKRQQSMQKDSSGAKGGEQFRDQDSERRGSIDQSSNLDPKDELELAGVENENEESQTKIDENEMEYSKTSFIIPSCSAWFNIDKIHEIEMQSLPEFFCGKFPHKNPATYMDQRNFIIKLYREAPNSYLSATVCRKNLPSDVCSIIRLHAFLEHWGLINFNVDPQLKPAKIQLGASGNINNSLIDVAAKGYLKMTEAEQISQFFQKEEQHVTTNPSQNIYLIAARKINILSSHKSPACNFCGNICGPYWYKKKANINTHNFREEIALKAMGELDSLHQTLKNLSSTYLICKECFGLGNFPRILTQFDFEKYSIESILKNPEFQVKLNIQREDDSYSQQIEQPQEWTVEDRERLVEGVSLYDNDWEMIAKKQFQSMFSPQECAFQFISLPISESLLIKFQNASLKKNEEVLQTYVPTVFQDCSNPLLSQLAIFAKSLEYIDKIPTQAQLEQEKKSTIELDLIKTEHIQQETSQPHQQEPERRTTRKQQAAKKKEQQQVNQQTNQKVHEDLGDLYLIPHSKSQACMTKEVLQKICETAKEKSKRLAKQKRKEIEGQLNLAIYYQQQKLEQKAKFLRDFWKIFEVEQNDLALIKEESLAERVALSVLKSGEIKGTQAERILASNEFTASNQQIRQLN</sequence>
<evidence type="ECO:0000313" key="7">
    <source>
        <dbReference type="EMBL" id="CDW80830.1"/>
    </source>
</evidence>
<feature type="region of interest" description="Disordered" evidence="4">
    <location>
        <begin position="28"/>
        <end position="147"/>
    </location>
</feature>
<dbReference type="InterPro" id="IPR017884">
    <property type="entry name" value="SANT_dom"/>
</dbReference>
<keyword evidence="8" id="KW-1185">Reference proteome</keyword>
<feature type="domain" description="SANT" evidence="6">
    <location>
        <begin position="423"/>
        <end position="476"/>
    </location>
</feature>
<dbReference type="SUPFAM" id="SSF46689">
    <property type="entry name" value="Homeodomain-like"/>
    <property type="match status" value="1"/>
</dbReference>
<dbReference type="Gene3D" id="1.10.10.60">
    <property type="entry name" value="Homeodomain-like"/>
    <property type="match status" value="1"/>
</dbReference>
<dbReference type="Pfam" id="PF13921">
    <property type="entry name" value="Myb_DNA-bind_6"/>
    <property type="match status" value="1"/>
</dbReference>
<name>A0A078AF37_STYLE</name>
<evidence type="ECO:0000256" key="1">
    <source>
        <dbReference type="ARBA" id="ARBA00023015"/>
    </source>
</evidence>
<evidence type="ECO:0000256" key="2">
    <source>
        <dbReference type="ARBA" id="ARBA00023163"/>
    </source>
</evidence>